<organism evidence="5 6">
    <name type="scientific">Saccoglossus kowalevskii</name>
    <name type="common">Acorn worm</name>
    <dbReference type="NCBI Taxonomy" id="10224"/>
    <lineage>
        <taxon>Eukaryota</taxon>
        <taxon>Metazoa</taxon>
        <taxon>Hemichordata</taxon>
        <taxon>Enteropneusta</taxon>
        <taxon>Harrimaniidae</taxon>
        <taxon>Saccoglossus</taxon>
    </lineage>
</organism>
<name>A0ABM0GV44_SACKO</name>
<dbReference type="PRINTS" id="PR00376">
    <property type="entry name" value="IL1BCENZYME"/>
</dbReference>
<comment type="similarity">
    <text evidence="1 2">Belongs to the peptidase C14A family.</text>
</comment>
<dbReference type="Pfam" id="PF00656">
    <property type="entry name" value="Peptidase_C14"/>
    <property type="match status" value="1"/>
</dbReference>
<proteinExistence type="inferred from homology"/>
<dbReference type="InterPro" id="IPR002398">
    <property type="entry name" value="Pept_C14"/>
</dbReference>
<dbReference type="Proteomes" id="UP000694865">
    <property type="component" value="Unplaced"/>
</dbReference>
<dbReference type="GeneID" id="100373033"/>
<keyword evidence="5" id="KW-1185">Reference proteome</keyword>
<dbReference type="PROSITE" id="PS01121">
    <property type="entry name" value="CASPASE_HIS"/>
    <property type="match status" value="1"/>
</dbReference>
<gene>
    <name evidence="6" type="primary">LOC100373033</name>
</gene>
<feature type="domain" description="Caspase family p10" evidence="3">
    <location>
        <begin position="164"/>
        <end position="253"/>
    </location>
</feature>
<feature type="domain" description="Caspase family p20" evidence="4">
    <location>
        <begin position="21"/>
        <end position="143"/>
    </location>
</feature>
<protein>
    <submittedName>
        <fullName evidence="6">Caspase-3-like</fullName>
    </submittedName>
</protein>
<accession>A0ABM0GV44</accession>
<evidence type="ECO:0000313" key="6">
    <source>
        <dbReference type="RefSeq" id="XP_002737985.2"/>
    </source>
</evidence>
<dbReference type="RefSeq" id="XP_002737985.2">
    <property type="nucleotide sequence ID" value="XM_002737939.2"/>
</dbReference>
<dbReference type="CDD" id="cd00032">
    <property type="entry name" value="CASc"/>
    <property type="match status" value="1"/>
</dbReference>
<evidence type="ECO:0000259" key="4">
    <source>
        <dbReference type="PROSITE" id="PS50208"/>
    </source>
</evidence>
<feature type="non-terminal residue" evidence="6">
    <location>
        <position position="253"/>
    </location>
</feature>
<evidence type="ECO:0000256" key="2">
    <source>
        <dbReference type="RuleBase" id="RU003971"/>
    </source>
</evidence>
<dbReference type="InterPro" id="IPR029030">
    <property type="entry name" value="Caspase-like_dom_sf"/>
</dbReference>
<dbReference type="SMART" id="SM00115">
    <property type="entry name" value="CASc"/>
    <property type="match status" value="1"/>
</dbReference>
<dbReference type="Gene3D" id="3.40.50.1460">
    <property type="match status" value="1"/>
</dbReference>
<evidence type="ECO:0000256" key="1">
    <source>
        <dbReference type="ARBA" id="ARBA00010134"/>
    </source>
</evidence>
<dbReference type="InterPro" id="IPR015917">
    <property type="entry name" value="Pept_C14A"/>
</dbReference>
<evidence type="ECO:0000259" key="3">
    <source>
        <dbReference type="PROSITE" id="PS50207"/>
    </source>
</evidence>
<reference evidence="6" key="1">
    <citation type="submission" date="2025-08" db="UniProtKB">
        <authorList>
            <consortium name="RefSeq"/>
        </authorList>
    </citation>
    <scope>IDENTIFICATION</scope>
    <source>
        <tissue evidence="6">Testes</tissue>
    </source>
</reference>
<feature type="non-terminal residue" evidence="6">
    <location>
        <position position="1"/>
    </location>
</feature>
<dbReference type="PANTHER" id="PTHR10454:SF232">
    <property type="entry name" value="AT03047P-RELATED"/>
    <property type="match status" value="1"/>
</dbReference>
<sequence length="253" mass="28671">NNSACSDEVDTICNYNMEHPRRGCAIIINNKNFENMEQRNGTEVDAHSLKTTLDKLAFDVDEHTDLSKDDMVDIIKTISQTDHRDCDCLVIAILSHGDDGIVHGTDGESVAIESLTEYFHGDRCPSLVGKPKLFFIQSCRGHKSDDGVPFESDGSEVPDSCTKHQQRIPRTADILVFYSTVQGYYSWRDPVHGSWFIQSLSHVLQKYSQTRSMQDMLTIVTNRVASLYETSNKQKKYDKKKQVPSMITTLTKR</sequence>
<dbReference type="InterPro" id="IPR002138">
    <property type="entry name" value="Pept_C14_p10"/>
</dbReference>
<dbReference type="PROSITE" id="PS50208">
    <property type="entry name" value="CASPASE_P20"/>
    <property type="match status" value="1"/>
</dbReference>
<dbReference type="PANTHER" id="PTHR10454">
    <property type="entry name" value="CASPASE"/>
    <property type="match status" value="1"/>
</dbReference>
<dbReference type="SUPFAM" id="SSF52129">
    <property type="entry name" value="Caspase-like"/>
    <property type="match status" value="1"/>
</dbReference>
<dbReference type="InterPro" id="IPR016129">
    <property type="entry name" value="Caspase_his_AS"/>
</dbReference>
<dbReference type="InterPro" id="IPR011600">
    <property type="entry name" value="Pept_C14_caspase"/>
</dbReference>
<dbReference type="PROSITE" id="PS50207">
    <property type="entry name" value="CASPASE_P10"/>
    <property type="match status" value="1"/>
</dbReference>
<dbReference type="InterPro" id="IPR001309">
    <property type="entry name" value="Pept_C14_p20"/>
</dbReference>
<evidence type="ECO:0000313" key="5">
    <source>
        <dbReference type="Proteomes" id="UP000694865"/>
    </source>
</evidence>